<evidence type="ECO:0000313" key="2">
    <source>
        <dbReference type="EMBL" id="CCO25063.1"/>
    </source>
</evidence>
<keyword evidence="1" id="KW-0472">Membrane</keyword>
<proteinExistence type="predicted"/>
<reference evidence="2 3" key="1">
    <citation type="submission" date="2012-10" db="EMBL/GenBank/DDBJ databases">
        <authorList>
            <person name="Genoscope - CEA"/>
        </authorList>
    </citation>
    <scope>NUCLEOTIDE SEQUENCE [LARGE SCALE GENOMIC DNA]</scope>
    <source>
        <strain evidence="3">AM13 / DSM 14728</strain>
    </source>
</reference>
<keyword evidence="3" id="KW-1185">Reference proteome</keyword>
<accession>L0RE44</accession>
<name>L0RE44_9BACT</name>
<feature type="transmembrane region" description="Helical" evidence="1">
    <location>
        <begin position="6"/>
        <end position="27"/>
    </location>
</feature>
<organism evidence="2 3">
    <name type="scientific">Maridesulfovibrio hydrothermalis AM13 = DSM 14728</name>
    <dbReference type="NCBI Taxonomy" id="1121451"/>
    <lineage>
        <taxon>Bacteria</taxon>
        <taxon>Pseudomonadati</taxon>
        <taxon>Thermodesulfobacteriota</taxon>
        <taxon>Desulfovibrionia</taxon>
        <taxon>Desulfovibrionales</taxon>
        <taxon>Desulfovibrionaceae</taxon>
        <taxon>Maridesulfovibrio</taxon>
    </lineage>
</organism>
<sequence>MQTSLTALVLIDIPMIILFTFGFILAGNFPQKLLFDRNDFLVRFSDQSHF</sequence>
<dbReference type="EMBL" id="FO203522">
    <property type="protein sequence ID" value="CCO25063.1"/>
    <property type="molecule type" value="Genomic_DNA"/>
</dbReference>
<protein>
    <submittedName>
        <fullName evidence="2">Uncharacterized protein</fullName>
    </submittedName>
</protein>
<dbReference type="KEGG" id="dhy:DESAM_22796"/>
<evidence type="ECO:0000313" key="3">
    <source>
        <dbReference type="Proteomes" id="UP000010808"/>
    </source>
</evidence>
<keyword evidence="1" id="KW-0812">Transmembrane</keyword>
<gene>
    <name evidence="2" type="ORF">DESAM_22796</name>
</gene>
<dbReference type="AlphaFoldDB" id="L0RE44"/>
<dbReference type="HOGENOM" id="CLU_3117134_0_0_7"/>
<dbReference type="Proteomes" id="UP000010808">
    <property type="component" value="Chromosome"/>
</dbReference>
<evidence type="ECO:0000256" key="1">
    <source>
        <dbReference type="SAM" id="Phobius"/>
    </source>
</evidence>
<keyword evidence="1" id="KW-1133">Transmembrane helix</keyword>